<dbReference type="Gene3D" id="3.40.50.1220">
    <property type="entry name" value="TPP-binding domain"/>
    <property type="match status" value="1"/>
</dbReference>
<evidence type="ECO:0000259" key="6">
    <source>
        <dbReference type="Pfam" id="PF02775"/>
    </source>
</evidence>
<keyword evidence="4" id="KW-0472">Membrane</keyword>
<dbReference type="PANTHER" id="PTHR18968:SF133">
    <property type="entry name" value="BENZOYLFORMATE DECARBOXYLASE"/>
    <property type="match status" value="1"/>
</dbReference>
<feature type="domain" description="Thiamine pyrophosphate enzyme TPP-binding" evidence="6">
    <location>
        <begin position="384"/>
        <end position="525"/>
    </location>
</feature>
<feature type="domain" description="Thiamine pyrophosphate enzyme N-terminal TPP-binding" evidence="7">
    <location>
        <begin position="14"/>
        <end position="115"/>
    </location>
</feature>
<evidence type="ECO:0000259" key="7">
    <source>
        <dbReference type="Pfam" id="PF02776"/>
    </source>
</evidence>
<dbReference type="Pfam" id="PF02775">
    <property type="entry name" value="TPP_enzyme_C"/>
    <property type="match status" value="1"/>
</dbReference>
<name>A0A1H8R1C5_9BRAD</name>
<dbReference type="CDD" id="cd02002">
    <property type="entry name" value="TPP_BFDC"/>
    <property type="match status" value="1"/>
</dbReference>
<evidence type="ECO:0000313" key="8">
    <source>
        <dbReference type="EMBL" id="SEO60212.1"/>
    </source>
</evidence>
<dbReference type="GO" id="GO:0030976">
    <property type="term" value="F:thiamine pyrophosphate binding"/>
    <property type="evidence" value="ECO:0007669"/>
    <property type="project" value="InterPro"/>
</dbReference>
<dbReference type="SUPFAM" id="SSF52467">
    <property type="entry name" value="DHS-like NAD/FAD-binding domain"/>
    <property type="match status" value="1"/>
</dbReference>
<evidence type="ECO:0000256" key="3">
    <source>
        <dbReference type="RuleBase" id="RU362132"/>
    </source>
</evidence>
<proteinExistence type="inferred from homology"/>
<dbReference type="CDD" id="cd07035">
    <property type="entry name" value="TPP_PYR_POX_like"/>
    <property type="match status" value="1"/>
</dbReference>
<keyword evidence="2 3" id="KW-0786">Thiamine pyrophosphate</keyword>
<dbReference type="GO" id="GO:0019752">
    <property type="term" value="P:carboxylic acid metabolic process"/>
    <property type="evidence" value="ECO:0007669"/>
    <property type="project" value="UniProtKB-ARBA"/>
</dbReference>
<dbReference type="Pfam" id="PF02776">
    <property type="entry name" value="TPP_enzyme_N"/>
    <property type="match status" value="1"/>
</dbReference>
<evidence type="ECO:0000259" key="5">
    <source>
        <dbReference type="Pfam" id="PF00205"/>
    </source>
</evidence>
<gene>
    <name evidence="8" type="ORF">SAMN05444123_103452</name>
</gene>
<dbReference type="InterPro" id="IPR029035">
    <property type="entry name" value="DHS-like_NAD/FAD-binding_dom"/>
</dbReference>
<evidence type="ECO:0000256" key="2">
    <source>
        <dbReference type="ARBA" id="ARBA00023052"/>
    </source>
</evidence>
<dbReference type="RefSeq" id="WP_092683035.1">
    <property type="nucleotide sequence ID" value="NZ_FODT01000003.1"/>
</dbReference>
<keyword evidence="9" id="KW-1185">Reference proteome</keyword>
<dbReference type="SUPFAM" id="SSF52518">
    <property type="entry name" value="Thiamin diphosphate-binding fold (THDP-binding)"/>
    <property type="match status" value="2"/>
</dbReference>
<organism evidence="8 9">
    <name type="scientific">Rhodopseudomonas pseudopalustris</name>
    <dbReference type="NCBI Taxonomy" id="1513892"/>
    <lineage>
        <taxon>Bacteria</taxon>
        <taxon>Pseudomonadati</taxon>
        <taxon>Pseudomonadota</taxon>
        <taxon>Alphaproteobacteria</taxon>
        <taxon>Hyphomicrobiales</taxon>
        <taxon>Nitrobacteraceae</taxon>
        <taxon>Rhodopseudomonas</taxon>
    </lineage>
</organism>
<evidence type="ECO:0000256" key="4">
    <source>
        <dbReference type="SAM" id="Phobius"/>
    </source>
</evidence>
<evidence type="ECO:0000256" key="1">
    <source>
        <dbReference type="ARBA" id="ARBA00007812"/>
    </source>
</evidence>
<dbReference type="NCBIfam" id="NF005485">
    <property type="entry name" value="PRK07092.1"/>
    <property type="match status" value="1"/>
</dbReference>
<dbReference type="Gene3D" id="3.40.50.970">
    <property type="match status" value="2"/>
</dbReference>
<keyword evidence="4" id="KW-0812">Transmembrane</keyword>
<dbReference type="InterPro" id="IPR029061">
    <property type="entry name" value="THDP-binding"/>
</dbReference>
<feature type="domain" description="Thiamine pyrophosphate enzyme central" evidence="5">
    <location>
        <begin position="197"/>
        <end position="329"/>
    </location>
</feature>
<sequence>MPAKNKAAPRAVSVKEATLDLLRALGIDKVFGNPGSTELPFLSDWPGDIDYVLALQEASAVAMADGYAQATRNAGFVNLHSAAGVGNALGNIYTAFKNQTPLVITAGQQARSLLPLQPFLGAERASEFPRPYVKYSVEPARAEDVPAAIARAYAVAMQPPCGPTFVSVPIDDWARPASPVAPRMLTRERGPERAAMQALAEALASAKKPALVVGPSVDRAAAVDLMVKVAERTNAPVWVSPFSARCSFPERHRLFAGFLHASPGQLSEALSRHDVVVVIGAPVFTFHVEGHASIFDGAATLFQITEDADAASVTPFGASIVATMKPALDLLLELLPETNRAAPPARTLPPAPRAADPMPAEVVLHELATTMPADAMLVEEAPSHRLAMQKYLPMPGQDSFATMASGGLGWSLPAAVGFALALRKRRTICLIGDGSAMYSIQALWTAARRKLPLTVVVLNNGGYGAMRSFSQVMQVRDVPGLALPGIDFVQLAQSMGCDAERVSRCDDLAPALARALSYDGVFVVEAMLDRSVPLLYAKNG</sequence>
<dbReference type="PANTHER" id="PTHR18968">
    <property type="entry name" value="THIAMINE PYROPHOSPHATE ENZYMES"/>
    <property type="match status" value="1"/>
</dbReference>
<dbReference type="InterPro" id="IPR045229">
    <property type="entry name" value="TPP_enz"/>
</dbReference>
<dbReference type="InterPro" id="IPR011766">
    <property type="entry name" value="TPP_enzyme_TPP-bd"/>
</dbReference>
<keyword evidence="4" id="KW-1133">Transmembrane helix</keyword>
<evidence type="ECO:0000313" key="9">
    <source>
        <dbReference type="Proteomes" id="UP000199615"/>
    </source>
</evidence>
<dbReference type="GO" id="GO:0050660">
    <property type="term" value="F:flavin adenine dinucleotide binding"/>
    <property type="evidence" value="ECO:0007669"/>
    <property type="project" value="TreeGrafter"/>
</dbReference>
<dbReference type="GO" id="GO:0003984">
    <property type="term" value="F:acetolactate synthase activity"/>
    <property type="evidence" value="ECO:0007669"/>
    <property type="project" value="TreeGrafter"/>
</dbReference>
<dbReference type="GO" id="GO:0000287">
    <property type="term" value="F:magnesium ion binding"/>
    <property type="evidence" value="ECO:0007669"/>
    <property type="project" value="InterPro"/>
</dbReference>
<dbReference type="EMBL" id="FODT01000003">
    <property type="protein sequence ID" value="SEO60212.1"/>
    <property type="molecule type" value="Genomic_DNA"/>
</dbReference>
<dbReference type="Pfam" id="PF00205">
    <property type="entry name" value="TPP_enzyme_M"/>
    <property type="match status" value="1"/>
</dbReference>
<dbReference type="AlphaFoldDB" id="A0A1H8R1C5"/>
<accession>A0A1H8R1C5</accession>
<comment type="similarity">
    <text evidence="1 3">Belongs to the TPP enzyme family.</text>
</comment>
<protein>
    <submittedName>
        <fullName evidence="8">Benzoylformate decarboxylase</fullName>
    </submittedName>
</protein>
<dbReference type="Proteomes" id="UP000199615">
    <property type="component" value="Unassembled WGS sequence"/>
</dbReference>
<feature type="transmembrane region" description="Helical" evidence="4">
    <location>
        <begin position="400"/>
        <end position="422"/>
    </location>
</feature>
<dbReference type="InterPro" id="IPR012000">
    <property type="entry name" value="Thiamin_PyroP_enz_cen_dom"/>
</dbReference>
<dbReference type="InterPro" id="IPR012001">
    <property type="entry name" value="Thiamin_PyroP_enz_TPP-bd_dom"/>
</dbReference>
<reference evidence="9" key="1">
    <citation type="submission" date="2016-10" db="EMBL/GenBank/DDBJ databases">
        <authorList>
            <person name="Varghese N."/>
            <person name="Submissions S."/>
        </authorList>
    </citation>
    <scope>NUCLEOTIDE SEQUENCE [LARGE SCALE GENOMIC DNA]</scope>
    <source>
        <strain evidence="9">DSM 123</strain>
    </source>
</reference>
<dbReference type="OrthoDB" id="9773408at2"/>